<feature type="domain" description="Helix-hairpin-helix DNA-binding motif class 1" evidence="7">
    <location>
        <begin position="73"/>
        <end position="92"/>
    </location>
</feature>
<evidence type="ECO:0000256" key="1">
    <source>
        <dbReference type="ARBA" id="ARBA00022490"/>
    </source>
</evidence>
<keyword evidence="8" id="KW-0378">Hydrolase</keyword>
<dbReference type="GO" id="GO:0005524">
    <property type="term" value="F:ATP binding"/>
    <property type="evidence" value="ECO:0007669"/>
    <property type="project" value="InterPro"/>
</dbReference>
<dbReference type="InterPro" id="IPR011114">
    <property type="entry name" value="RuvA_C"/>
</dbReference>
<dbReference type="Gene3D" id="2.40.50.140">
    <property type="entry name" value="Nucleic acid-binding proteins"/>
    <property type="match status" value="1"/>
</dbReference>
<keyword evidence="3 6" id="KW-0238">DNA-binding</keyword>
<dbReference type="InterPro" id="IPR013849">
    <property type="entry name" value="DNA_helicase_Holl-junc_RuvA_I"/>
</dbReference>
<dbReference type="RefSeq" id="WP_013538259.1">
    <property type="nucleotide sequence ID" value="NC_014926.1"/>
</dbReference>
<dbReference type="SUPFAM" id="SSF46929">
    <property type="entry name" value="DNA helicase RuvA subunit, C-terminal domain"/>
    <property type="match status" value="1"/>
</dbReference>
<dbReference type="GO" id="GO:0048476">
    <property type="term" value="C:Holliday junction resolvase complex"/>
    <property type="evidence" value="ECO:0007669"/>
    <property type="project" value="UniProtKB-UniRule"/>
</dbReference>
<reference evidence="8" key="1">
    <citation type="submission" date="2011-01" db="EMBL/GenBank/DDBJ databases">
        <title>Complete sequence of chromosome of Thermovibrio ammonificans HB-1.</title>
        <authorList>
            <consortium name="US DOE Joint Genome Institute"/>
            <person name="Lucas S."/>
            <person name="Copeland A."/>
            <person name="Lapidus A."/>
            <person name="Cheng J.-F."/>
            <person name="Goodwin L."/>
            <person name="Pitluck S."/>
            <person name="Davenport K."/>
            <person name="Detter J.C."/>
            <person name="Han C."/>
            <person name="Tapia R."/>
            <person name="Land M."/>
            <person name="Hauser L."/>
            <person name="Kyrpides N."/>
            <person name="Ivanova N."/>
            <person name="Ovchinnikova G."/>
            <person name="Vetriani C."/>
            <person name="Woyke T."/>
        </authorList>
    </citation>
    <scope>NUCLEOTIDE SEQUENCE [LARGE SCALE GENOMIC DNA]</scope>
    <source>
        <strain evidence="8">HB-1</strain>
    </source>
</reference>
<proteinExistence type="inferred from homology"/>
<dbReference type="Pfam" id="PF01330">
    <property type="entry name" value="RuvA_N"/>
    <property type="match status" value="1"/>
</dbReference>
<keyword evidence="5 6" id="KW-0234">DNA repair</keyword>
<keyword evidence="9" id="KW-1185">Reference proteome</keyword>
<dbReference type="Proteomes" id="UP000006362">
    <property type="component" value="Chromosome"/>
</dbReference>
<dbReference type="EMBL" id="CP002444">
    <property type="protein sequence ID" value="ADU97473.1"/>
    <property type="molecule type" value="Genomic_DNA"/>
</dbReference>
<dbReference type="GO" id="GO:0009378">
    <property type="term" value="F:four-way junction helicase activity"/>
    <property type="evidence" value="ECO:0007669"/>
    <property type="project" value="InterPro"/>
</dbReference>
<organism evidence="8 9">
    <name type="scientific">Thermovibrio ammonificans (strain DSM 15698 / JCM 12110 / HB-1)</name>
    <dbReference type="NCBI Taxonomy" id="648996"/>
    <lineage>
        <taxon>Bacteria</taxon>
        <taxon>Pseudomonadati</taxon>
        <taxon>Aquificota</taxon>
        <taxon>Aquificia</taxon>
        <taxon>Desulfurobacteriales</taxon>
        <taxon>Desulfurobacteriaceae</taxon>
        <taxon>Thermovibrio</taxon>
    </lineage>
</organism>
<protein>
    <recommendedName>
        <fullName evidence="6">Holliday junction branch migration complex subunit RuvA</fullName>
    </recommendedName>
</protein>
<dbReference type="Pfam" id="PF14520">
    <property type="entry name" value="HHH_5"/>
    <property type="match status" value="1"/>
</dbReference>
<dbReference type="SUPFAM" id="SSF47781">
    <property type="entry name" value="RuvA domain 2-like"/>
    <property type="match status" value="1"/>
</dbReference>
<name>E8T4L5_THEA1</name>
<feature type="region of interest" description="Domain I" evidence="6">
    <location>
        <begin position="1"/>
        <end position="64"/>
    </location>
</feature>
<dbReference type="GO" id="GO:0005737">
    <property type="term" value="C:cytoplasm"/>
    <property type="evidence" value="ECO:0007669"/>
    <property type="project" value="UniProtKB-SubCell"/>
</dbReference>
<evidence type="ECO:0000259" key="7">
    <source>
        <dbReference type="SMART" id="SM00278"/>
    </source>
</evidence>
<keyword evidence="8" id="KW-0347">Helicase</keyword>
<evidence type="ECO:0000256" key="4">
    <source>
        <dbReference type="ARBA" id="ARBA00023172"/>
    </source>
</evidence>
<feature type="region of interest" description="Domain III" evidence="6">
    <location>
        <begin position="139"/>
        <end position="190"/>
    </location>
</feature>
<comment type="similarity">
    <text evidence="6">Belongs to the RuvA family.</text>
</comment>
<evidence type="ECO:0000256" key="6">
    <source>
        <dbReference type="HAMAP-Rule" id="MF_00031"/>
    </source>
</evidence>
<dbReference type="NCBIfam" id="TIGR00084">
    <property type="entry name" value="ruvA"/>
    <property type="match status" value="1"/>
</dbReference>
<dbReference type="KEGG" id="tam:Theam_1512"/>
<evidence type="ECO:0000256" key="3">
    <source>
        <dbReference type="ARBA" id="ARBA00023125"/>
    </source>
</evidence>
<dbReference type="InterPro" id="IPR010994">
    <property type="entry name" value="RuvA_2-like"/>
</dbReference>
<dbReference type="HAMAP" id="MF_00031">
    <property type="entry name" value="DNA_HJ_migration_RuvA"/>
    <property type="match status" value="1"/>
</dbReference>
<dbReference type="eggNOG" id="COG0632">
    <property type="taxonomic scope" value="Bacteria"/>
</dbReference>
<dbReference type="GO" id="GO:0000400">
    <property type="term" value="F:four-way junction DNA binding"/>
    <property type="evidence" value="ECO:0007669"/>
    <property type="project" value="UniProtKB-UniRule"/>
</dbReference>
<evidence type="ECO:0000313" key="8">
    <source>
        <dbReference type="EMBL" id="ADU97473.1"/>
    </source>
</evidence>
<keyword evidence="4 6" id="KW-0233">DNA recombination</keyword>
<dbReference type="SMART" id="SM00278">
    <property type="entry name" value="HhH1"/>
    <property type="match status" value="2"/>
</dbReference>
<comment type="domain">
    <text evidence="6">Has three domains with a flexible linker between the domains II and III and assumes an 'L' shape. Domain III is highly mobile and contacts RuvB.</text>
</comment>
<dbReference type="InterPro" id="IPR036267">
    <property type="entry name" value="RuvA_C_sf"/>
</dbReference>
<dbReference type="AlphaFoldDB" id="E8T4L5"/>
<feature type="domain" description="Helix-hairpin-helix DNA-binding motif class 1" evidence="7">
    <location>
        <begin position="108"/>
        <end position="127"/>
    </location>
</feature>
<keyword evidence="8" id="KW-0067">ATP-binding</keyword>
<dbReference type="OrthoDB" id="5293449at2"/>
<comment type="caution">
    <text evidence="6">Lacks conserved residue(s) required for the propagation of feature annotation.</text>
</comment>
<dbReference type="GO" id="GO:0006310">
    <property type="term" value="P:DNA recombination"/>
    <property type="evidence" value="ECO:0007669"/>
    <property type="project" value="UniProtKB-UniRule"/>
</dbReference>
<dbReference type="Gene3D" id="1.10.150.20">
    <property type="entry name" value="5' to 3' exonuclease, C-terminal subdomain"/>
    <property type="match status" value="1"/>
</dbReference>
<sequence>MVEAVSGTVSGKGDGAVFLSCGCFTLRLLVPERLLPELHEGTHVTLYTELLFPQEGAPQLFGFKTREERELFRQLMKVPKVGSRLALAVLSVFSPEEFVKVLEGEDVEALSKVPGLGRKLSRRLITELKGKLVSGEVPREVKEVLRRLGYTTAEINEALKGLNLTGVGVEEAVKEALKRLSGSLGDRETE</sequence>
<dbReference type="InterPro" id="IPR012340">
    <property type="entry name" value="NA-bd_OB-fold"/>
</dbReference>
<keyword evidence="2 6" id="KW-0227">DNA damage</keyword>
<evidence type="ECO:0000313" key="9">
    <source>
        <dbReference type="Proteomes" id="UP000006362"/>
    </source>
</evidence>
<gene>
    <name evidence="6" type="primary">ruvA</name>
    <name evidence="8" type="ordered locus">Theam_1512</name>
</gene>
<dbReference type="Pfam" id="PF07499">
    <property type="entry name" value="RuvA_C"/>
    <property type="match status" value="1"/>
</dbReference>
<evidence type="ECO:0000256" key="2">
    <source>
        <dbReference type="ARBA" id="ARBA00022763"/>
    </source>
</evidence>
<comment type="subunit">
    <text evidence="6">Homotetramer. Forms an RuvA(8)-RuvB(12)-Holliday junction (HJ) complex. HJ DNA is sandwiched between 2 RuvA tetramers; dsDNA enters through RuvA and exits via RuvB. An RuvB hexamer assembles on each DNA strand where it exits the tetramer. Each RuvB hexamer is contacted by two RuvA subunits (via domain III) on 2 adjacent RuvB subunits; this complex drives branch migration. In the full resolvosome a probable DNA-RuvA(4)-RuvB(12)-RuvC(2) complex forms which resolves the HJ.</text>
</comment>
<dbReference type="GO" id="GO:0009379">
    <property type="term" value="C:Holliday junction helicase complex"/>
    <property type="evidence" value="ECO:0007669"/>
    <property type="project" value="InterPro"/>
</dbReference>
<dbReference type="InterPro" id="IPR003583">
    <property type="entry name" value="Hlx-hairpin-Hlx_DNA-bd_motif"/>
</dbReference>
<accession>E8T4L5</accession>
<comment type="subcellular location">
    <subcellularLocation>
        <location evidence="6">Cytoplasm</location>
    </subcellularLocation>
</comment>
<dbReference type="HOGENOM" id="CLU_087936_2_1_0"/>
<dbReference type="STRING" id="648996.Theam_1512"/>
<dbReference type="InterPro" id="IPR000085">
    <property type="entry name" value="RuvA"/>
</dbReference>
<evidence type="ECO:0000256" key="5">
    <source>
        <dbReference type="ARBA" id="ARBA00023204"/>
    </source>
</evidence>
<dbReference type="CDD" id="cd14332">
    <property type="entry name" value="UBA_RuvA_C"/>
    <property type="match status" value="1"/>
</dbReference>
<keyword evidence="1 6" id="KW-0963">Cytoplasm</keyword>
<dbReference type="GO" id="GO:0006281">
    <property type="term" value="P:DNA repair"/>
    <property type="evidence" value="ECO:0007669"/>
    <property type="project" value="UniProtKB-UniRule"/>
</dbReference>
<comment type="function">
    <text evidence="6">The RuvA-RuvB-RuvC complex processes Holliday junction (HJ) DNA during genetic recombination and DNA repair, while the RuvA-RuvB complex plays an important role in the rescue of blocked DNA replication forks via replication fork reversal (RFR). RuvA specifically binds to HJ cruciform DNA, conferring on it an open structure. The RuvB hexamer acts as an ATP-dependent pump, pulling dsDNA into and through the RuvAB complex. HJ branch migration allows RuvC to scan DNA until it finds its consensus sequence, where it cleaves and resolves the cruciform DNA.</text>
</comment>
<keyword evidence="8" id="KW-0547">Nucleotide-binding</keyword>